<dbReference type="KEGG" id="lgi:LOTGIDRAFT_173609"/>
<name>V4AQZ2_LOTGI</name>
<dbReference type="RefSeq" id="XP_009049632.1">
    <property type="nucleotide sequence ID" value="XM_009051384.1"/>
</dbReference>
<dbReference type="GeneID" id="20242445"/>
<dbReference type="CTD" id="20242445"/>
<protein>
    <submittedName>
        <fullName evidence="1">Uncharacterized protein</fullName>
    </submittedName>
</protein>
<dbReference type="HOGENOM" id="CLU_2111609_0_0_1"/>
<organism evidence="1 2">
    <name type="scientific">Lottia gigantea</name>
    <name type="common">Giant owl limpet</name>
    <dbReference type="NCBI Taxonomy" id="225164"/>
    <lineage>
        <taxon>Eukaryota</taxon>
        <taxon>Metazoa</taxon>
        <taxon>Spiralia</taxon>
        <taxon>Lophotrochozoa</taxon>
        <taxon>Mollusca</taxon>
        <taxon>Gastropoda</taxon>
        <taxon>Patellogastropoda</taxon>
        <taxon>Lottioidea</taxon>
        <taxon>Lottiidae</taxon>
        <taxon>Lottia</taxon>
    </lineage>
</organism>
<evidence type="ECO:0000313" key="2">
    <source>
        <dbReference type="Proteomes" id="UP000030746"/>
    </source>
</evidence>
<dbReference type="AlphaFoldDB" id="V4AQZ2"/>
<gene>
    <name evidence="1" type="ORF">LOTGIDRAFT_173609</name>
</gene>
<keyword evidence="2" id="KW-1185">Reference proteome</keyword>
<sequence length="115" mass="13539">MPNQRISYLTYCFKVRPRPQIHIIVVVTALNKHHQVISPDRFENHHKRIRSLSMVLTLQLKALAITWVRFPVFNRQMPCSRCWEVRRVMLAAVTRRGQSVIARRGLFPLHSIQAT</sequence>
<proteinExistence type="predicted"/>
<accession>V4AQZ2</accession>
<evidence type="ECO:0000313" key="1">
    <source>
        <dbReference type="EMBL" id="ESO99667.1"/>
    </source>
</evidence>
<dbReference type="EMBL" id="KB200971">
    <property type="protein sequence ID" value="ESO99667.1"/>
    <property type="molecule type" value="Genomic_DNA"/>
</dbReference>
<dbReference type="Proteomes" id="UP000030746">
    <property type="component" value="Unassembled WGS sequence"/>
</dbReference>
<reference evidence="1 2" key="1">
    <citation type="journal article" date="2013" name="Nature">
        <title>Insights into bilaterian evolution from three spiralian genomes.</title>
        <authorList>
            <person name="Simakov O."/>
            <person name="Marletaz F."/>
            <person name="Cho S.J."/>
            <person name="Edsinger-Gonzales E."/>
            <person name="Havlak P."/>
            <person name="Hellsten U."/>
            <person name="Kuo D.H."/>
            <person name="Larsson T."/>
            <person name="Lv J."/>
            <person name="Arendt D."/>
            <person name="Savage R."/>
            <person name="Osoegawa K."/>
            <person name="de Jong P."/>
            <person name="Grimwood J."/>
            <person name="Chapman J.A."/>
            <person name="Shapiro H."/>
            <person name="Aerts A."/>
            <person name="Otillar R.P."/>
            <person name="Terry A.Y."/>
            <person name="Boore J.L."/>
            <person name="Grigoriev I.V."/>
            <person name="Lindberg D.R."/>
            <person name="Seaver E.C."/>
            <person name="Weisblat D.A."/>
            <person name="Putnam N.H."/>
            <person name="Rokhsar D.S."/>
        </authorList>
    </citation>
    <scope>NUCLEOTIDE SEQUENCE [LARGE SCALE GENOMIC DNA]</scope>
</reference>